<name>A0ACC5R154_9HYPH</name>
<comment type="caution">
    <text evidence="1">The sequence shown here is derived from an EMBL/GenBank/DDBJ whole genome shotgun (WGS) entry which is preliminary data.</text>
</comment>
<dbReference type="EMBL" id="JAENHL010000006">
    <property type="protein sequence ID" value="MBK1866396.1"/>
    <property type="molecule type" value="Genomic_DNA"/>
</dbReference>
<reference evidence="1" key="1">
    <citation type="submission" date="2021-01" db="EMBL/GenBank/DDBJ databases">
        <authorList>
            <person name="Sun Q."/>
        </authorList>
    </citation>
    <scope>NUCLEOTIDE SEQUENCE</scope>
    <source>
        <strain evidence="1">YIM B02566</strain>
    </source>
</reference>
<keyword evidence="2" id="KW-1185">Reference proteome</keyword>
<accession>A0ACC5R154</accession>
<evidence type="ECO:0000313" key="1">
    <source>
        <dbReference type="EMBL" id="MBK1866396.1"/>
    </source>
</evidence>
<evidence type="ECO:0000313" key="2">
    <source>
        <dbReference type="Proteomes" id="UP000616151"/>
    </source>
</evidence>
<gene>
    <name evidence="1" type="ORF">JHL16_08545</name>
</gene>
<protein>
    <submittedName>
        <fullName evidence="1">Uncharacterized protein</fullName>
    </submittedName>
</protein>
<proteinExistence type="predicted"/>
<organism evidence="1 2">
    <name type="scientific">Taklimakanibacter albus</name>
    <dbReference type="NCBI Taxonomy" id="2800327"/>
    <lineage>
        <taxon>Bacteria</taxon>
        <taxon>Pseudomonadati</taxon>
        <taxon>Pseudomonadota</taxon>
        <taxon>Alphaproteobacteria</taxon>
        <taxon>Hyphomicrobiales</taxon>
        <taxon>Aestuariivirgaceae</taxon>
        <taxon>Taklimakanibacter</taxon>
    </lineage>
</organism>
<dbReference type="Proteomes" id="UP000616151">
    <property type="component" value="Unassembled WGS sequence"/>
</dbReference>
<sequence length="195" mass="20717">MSKDERPEALAQFAETARVGEREGVKGLTATRATEPIPTDPKAKQDAATRVLAEGATGEDLNAEEAVDALPDRILLSQEKSKELESGGEEIDQAPGRMASPASSEAVSDSAGSSEWGEAIQNPEALQALISKGFSREAALDLVAEMGTPSMGESLVEWSERITGGLPTKQRRKQILAEHHEKGLPPPEPPPLEAE</sequence>